<accession>A0A1Y4LGY2</accession>
<dbReference type="AlphaFoldDB" id="A0A1Y4LGY2"/>
<dbReference type="Proteomes" id="UP000195897">
    <property type="component" value="Unassembled WGS sequence"/>
</dbReference>
<dbReference type="EMBL" id="NFKL01000022">
    <property type="protein sequence ID" value="OUP55935.1"/>
    <property type="molecule type" value="Genomic_DNA"/>
</dbReference>
<dbReference type="EMBL" id="NFKK01000013">
    <property type="protein sequence ID" value="OUP52101.1"/>
    <property type="molecule type" value="Genomic_DNA"/>
</dbReference>
<protein>
    <submittedName>
        <fullName evidence="2">Uncharacterized protein</fullName>
    </submittedName>
</protein>
<dbReference type="RefSeq" id="WP_016149267.1">
    <property type="nucleotide sequence ID" value="NZ_CABKSA010000004.1"/>
</dbReference>
<dbReference type="Proteomes" id="UP000195326">
    <property type="component" value="Unassembled WGS sequence"/>
</dbReference>
<reference evidence="2" key="2">
    <citation type="journal article" date="2018" name="BMC Genomics">
        <title>Whole genome sequencing and function prediction of 133 gut anaerobes isolated from chicken caecum in pure cultures.</title>
        <authorList>
            <person name="Medvecky M."/>
            <person name="Cejkova D."/>
            <person name="Polansky O."/>
            <person name="Karasova D."/>
            <person name="Kubasova T."/>
            <person name="Cizek A."/>
            <person name="Rychlik I."/>
        </authorList>
    </citation>
    <scope>NUCLEOTIDE SEQUENCE</scope>
    <source>
        <strain evidence="2">An179</strain>
        <strain evidence="1">An180</strain>
    </source>
</reference>
<evidence type="ECO:0000313" key="4">
    <source>
        <dbReference type="Proteomes" id="UP000195897"/>
    </source>
</evidence>
<gene>
    <name evidence="2" type="ORF">B5F15_13575</name>
    <name evidence="1" type="ORF">B5F17_10670</name>
</gene>
<organism evidence="2 3">
    <name type="scientific">Butyricicoccus pullicaecorum</name>
    <dbReference type="NCBI Taxonomy" id="501571"/>
    <lineage>
        <taxon>Bacteria</taxon>
        <taxon>Bacillati</taxon>
        <taxon>Bacillota</taxon>
        <taxon>Clostridia</taxon>
        <taxon>Eubacteriales</taxon>
        <taxon>Butyricicoccaceae</taxon>
        <taxon>Butyricicoccus</taxon>
    </lineage>
</organism>
<evidence type="ECO:0000313" key="3">
    <source>
        <dbReference type="Proteomes" id="UP000195326"/>
    </source>
</evidence>
<dbReference type="STRING" id="501571.GCA_900143195_03027"/>
<evidence type="ECO:0000313" key="2">
    <source>
        <dbReference type="EMBL" id="OUP55935.1"/>
    </source>
</evidence>
<evidence type="ECO:0000313" key="1">
    <source>
        <dbReference type="EMBL" id="OUP52101.1"/>
    </source>
</evidence>
<proteinExistence type="predicted"/>
<comment type="caution">
    <text evidence="2">The sequence shown here is derived from an EMBL/GenBank/DDBJ whole genome shotgun (WGS) entry which is preliminary data.</text>
</comment>
<sequence length="64" mass="7857">MIPCKSTCLMYQEGCHKTCPVWRQQQKKRSEEYRRKLTYLKEYNEICSTVVSQLKRMSCHRTYF</sequence>
<reference evidence="3 4" key="1">
    <citation type="submission" date="2017-04" db="EMBL/GenBank/DDBJ databases">
        <title>Function of individual gut microbiota members based on whole genome sequencing of pure cultures obtained from chicken caecum.</title>
        <authorList>
            <person name="Medvecky M."/>
            <person name="Cejkova D."/>
            <person name="Polansky O."/>
            <person name="Karasova D."/>
            <person name="Kubasova T."/>
            <person name="Cizek A."/>
            <person name="Rychlik I."/>
        </authorList>
    </citation>
    <scope>NUCLEOTIDE SEQUENCE [LARGE SCALE GENOMIC DNA]</scope>
    <source>
        <strain evidence="3">An179</strain>
        <strain evidence="4">An180</strain>
    </source>
</reference>
<name>A0A1Y4LGY2_9FIRM</name>